<reference evidence="3 4" key="1">
    <citation type="submission" date="2018-08" db="EMBL/GenBank/DDBJ databases">
        <title>A genome reference for cultivated species of the human gut microbiota.</title>
        <authorList>
            <person name="Zou Y."/>
            <person name="Xue W."/>
            <person name="Luo G."/>
        </authorList>
    </citation>
    <scope>NUCLEOTIDE SEQUENCE [LARGE SCALE GENOMIC DNA]</scope>
    <source>
        <strain evidence="3 4">AF31-28B-AC</strain>
    </source>
</reference>
<keyword evidence="1" id="KW-0732">Signal</keyword>
<dbReference type="PIRSF" id="PIRSF014753">
    <property type="entry name" value="UCP014753"/>
    <property type="match status" value="1"/>
</dbReference>
<evidence type="ECO:0000313" key="4">
    <source>
        <dbReference type="Proteomes" id="UP000285109"/>
    </source>
</evidence>
<name>A0A415TE89_9BACT</name>
<dbReference type="Pfam" id="PF10022">
    <property type="entry name" value="DUF2264"/>
    <property type="match status" value="1"/>
</dbReference>
<dbReference type="RefSeq" id="WP_118026146.1">
    <property type="nucleotide sequence ID" value="NZ_QRQK01000005.1"/>
</dbReference>
<organism evidence="3 4">
    <name type="scientific">Phocaeicola plebeius</name>
    <dbReference type="NCBI Taxonomy" id="310297"/>
    <lineage>
        <taxon>Bacteria</taxon>
        <taxon>Pseudomonadati</taxon>
        <taxon>Bacteroidota</taxon>
        <taxon>Bacteroidia</taxon>
        <taxon>Bacteroidales</taxon>
        <taxon>Bacteroidaceae</taxon>
        <taxon>Phocaeicola</taxon>
    </lineage>
</organism>
<dbReference type="AlphaFoldDB" id="A0A415TE89"/>
<sequence>MTNQFKLFLFLLLGCFTSSVHASYDSSSQSGNEERKIWVNTLVKICDPVLTNLANETLKTNMPQESLDPKRGHQFSHLEAFGRTICGIAPWLELGPDNTEEGKLRGKYINLTLKALSNAVNPKSADYLNFKTPYQPLVDAAFLALGILRAPTQLWGNLDKETKTNLITELKRTRCIKPFNSNWLLFASTIEATLLELTGECELDRLLHGVETFRDKWYVGDGTYGDGPQYHADYYNSFVIHPMLTETLLIMEKHHVKGAEFLPTQIKRFTRYAEQQERLISPEGAYPVIGRSIVYRVGAFHALSQAALLHKLPKTVTPAQVRCALTAVIKRQFNAPHTFDAKGWLRIGFAGSQIRMSETYINTGSTYLCTFGFVALGLPSTDSFWSANFTPWTSLKAWNGEQVEADHAI</sequence>
<dbReference type="PANTHER" id="PTHR35339:SF3">
    <property type="entry name" value="DUF2264 DOMAIN-CONTAINING PROTEIN"/>
    <property type="match status" value="1"/>
</dbReference>
<dbReference type="Proteomes" id="UP000285109">
    <property type="component" value="Unassembled WGS sequence"/>
</dbReference>
<dbReference type="PANTHER" id="PTHR35339">
    <property type="entry name" value="LINALOOL DEHYDRATASE_ISOMERASE DOMAIN-CONTAINING PROTEIN"/>
    <property type="match status" value="1"/>
</dbReference>
<proteinExistence type="predicted"/>
<feature type="chain" id="PRO_5019418134" evidence="1">
    <location>
        <begin position="23"/>
        <end position="409"/>
    </location>
</feature>
<protein>
    <submittedName>
        <fullName evidence="3">DUF2264 domain-containing protein</fullName>
    </submittedName>
</protein>
<feature type="signal peptide" evidence="1">
    <location>
        <begin position="1"/>
        <end position="22"/>
    </location>
</feature>
<evidence type="ECO:0000259" key="2">
    <source>
        <dbReference type="Pfam" id="PF10022"/>
    </source>
</evidence>
<comment type="caution">
    <text evidence="3">The sequence shown here is derived from an EMBL/GenBank/DDBJ whole genome shotgun (WGS) entry which is preliminary data.</text>
</comment>
<gene>
    <name evidence="3" type="ORF">DWZ34_03765</name>
</gene>
<dbReference type="InterPro" id="IPR049349">
    <property type="entry name" value="DUF2264_N"/>
</dbReference>
<evidence type="ECO:0000313" key="3">
    <source>
        <dbReference type="EMBL" id="RHM99713.1"/>
    </source>
</evidence>
<evidence type="ECO:0000256" key="1">
    <source>
        <dbReference type="SAM" id="SignalP"/>
    </source>
</evidence>
<feature type="domain" description="DUF2264" evidence="2">
    <location>
        <begin position="35"/>
        <end position="392"/>
    </location>
</feature>
<dbReference type="InterPro" id="IPR016624">
    <property type="entry name" value="UCP014753"/>
</dbReference>
<dbReference type="EMBL" id="QRQK01000005">
    <property type="protein sequence ID" value="RHM99713.1"/>
    <property type="molecule type" value="Genomic_DNA"/>
</dbReference>
<accession>A0A415TE89</accession>